<proteinExistence type="predicted"/>
<accession>A0AAX4PKY5</accession>
<reference evidence="1 2" key="1">
    <citation type="submission" date="2024-03" db="EMBL/GenBank/DDBJ databases">
        <title>Complete genome sequence of the green alga Chloropicon roscoffensis RCC1871.</title>
        <authorList>
            <person name="Lemieux C."/>
            <person name="Pombert J.-F."/>
            <person name="Otis C."/>
            <person name="Turmel M."/>
        </authorList>
    </citation>
    <scope>NUCLEOTIDE SEQUENCE [LARGE SCALE GENOMIC DNA]</scope>
    <source>
        <strain evidence="1 2">RCC1871</strain>
    </source>
</reference>
<dbReference type="Proteomes" id="UP001472866">
    <property type="component" value="Chromosome 15"/>
</dbReference>
<protein>
    <submittedName>
        <fullName evidence="1">Uncharacterized protein</fullName>
    </submittedName>
</protein>
<gene>
    <name evidence="1" type="ORF">HKI87_15g81380</name>
</gene>
<dbReference type="EMBL" id="CP151515">
    <property type="protein sequence ID" value="WZN66571.1"/>
    <property type="molecule type" value="Genomic_DNA"/>
</dbReference>
<evidence type="ECO:0000313" key="1">
    <source>
        <dbReference type="EMBL" id="WZN66571.1"/>
    </source>
</evidence>
<dbReference type="AlphaFoldDB" id="A0AAX4PKY5"/>
<sequence length="361" mass="38164">MAWVGLVLRKRDLAHEAEEGEAACDTLFRMDNFDDDANDDDDEGRLLGFRDEDALQRYLLSLDGVHTEVTGEPLGSARVGSSGGREYDVAFARRRDPPLLYVFARESDPQVDFKVLSDLAITVLGAAAGLGVDRPSALRDLPGLCEPKTATWLRRVVERHSGPSGRPPTCSAGAERERRIAGAIATALVTSAMGPSLITAFEPKFTLLADVGGSGRLEIAYASDLRDSILPFCVCDGALRESLDKMVMAGGGSPGVAEGSVVAAGTAILGGRDGGLVGGGRLVKVCRLGGLALCLSCAPRQRQDIGGAARETDLLPAWGWVERGMEEVCRRVLRDVEAIVPSAAARVGGQVLQYRGGGIFT</sequence>
<organism evidence="1 2">
    <name type="scientific">Chloropicon roscoffensis</name>
    <dbReference type="NCBI Taxonomy" id="1461544"/>
    <lineage>
        <taxon>Eukaryota</taxon>
        <taxon>Viridiplantae</taxon>
        <taxon>Chlorophyta</taxon>
        <taxon>Chloropicophyceae</taxon>
        <taxon>Chloropicales</taxon>
        <taxon>Chloropicaceae</taxon>
        <taxon>Chloropicon</taxon>
    </lineage>
</organism>
<evidence type="ECO:0000313" key="2">
    <source>
        <dbReference type="Proteomes" id="UP001472866"/>
    </source>
</evidence>
<name>A0AAX4PKY5_9CHLO</name>
<keyword evidence="2" id="KW-1185">Reference proteome</keyword>